<feature type="non-terminal residue" evidence="1">
    <location>
        <position position="55"/>
    </location>
</feature>
<dbReference type="EMBL" id="BQNB010010866">
    <property type="protein sequence ID" value="GJS82961.1"/>
    <property type="molecule type" value="Genomic_DNA"/>
</dbReference>
<organism evidence="1 2">
    <name type="scientific">Tanacetum coccineum</name>
    <dbReference type="NCBI Taxonomy" id="301880"/>
    <lineage>
        <taxon>Eukaryota</taxon>
        <taxon>Viridiplantae</taxon>
        <taxon>Streptophyta</taxon>
        <taxon>Embryophyta</taxon>
        <taxon>Tracheophyta</taxon>
        <taxon>Spermatophyta</taxon>
        <taxon>Magnoliopsida</taxon>
        <taxon>eudicotyledons</taxon>
        <taxon>Gunneridae</taxon>
        <taxon>Pentapetalae</taxon>
        <taxon>asterids</taxon>
        <taxon>campanulids</taxon>
        <taxon>Asterales</taxon>
        <taxon>Asteraceae</taxon>
        <taxon>Asteroideae</taxon>
        <taxon>Anthemideae</taxon>
        <taxon>Anthemidinae</taxon>
        <taxon>Tanacetum</taxon>
    </lineage>
</organism>
<reference evidence="1" key="1">
    <citation type="journal article" date="2022" name="Int. J. Mol. Sci.">
        <title>Draft Genome of Tanacetum Coccineum: Genomic Comparison of Closely Related Tanacetum-Family Plants.</title>
        <authorList>
            <person name="Yamashiro T."/>
            <person name="Shiraishi A."/>
            <person name="Nakayama K."/>
            <person name="Satake H."/>
        </authorList>
    </citation>
    <scope>NUCLEOTIDE SEQUENCE</scope>
</reference>
<proteinExistence type="predicted"/>
<evidence type="ECO:0000313" key="2">
    <source>
        <dbReference type="Proteomes" id="UP001151760"/>
    </source>
</evidence>
<comment type="caution">
    <text evidence="1">The sequence shown here is derived from an EMBL/GenBank/DDBJ whole genome shotgun (WGS) entry which is preliminary data.</text>
</comment>
<sequence length="55" mass="6414">MIGREILGSFCVNYFEFELLKEENPSEQSRLGIFFSKEIFEGGVIRIHNAFVQDE</sequence>
<name>A0ABQ4YZW8_9ASTR</name>
<evidence type="ECO:0000313" key="1">
    <source>
        <dbReference type="EMBL" id="GJS82961.1"/>
    </source>
</evidence>
<gene>
    <name evidence="1" type="ORF">Tco_0749502</name>
</gene>
<reference evidence="1" key="2">
    <citation type="submission" date="2022-01" db="EMBL/GenBank/DDBJ databases">
        <authorList>
            <person name="Yamashiro T."/>
            <person name="Shiraishi A."/>
            <person name="Satake H."/>
            <person name="Nakayama K."/>
        </authorList>
    </citation>
    <scope>NUCLEOTIDE SEQUENCE</scope>
</reference>
<accession>A0ABQ4YZW8</accession>
<protein>
    <submittedName>
        <fullName evidence="1">Uncharacterized protein</fullName>
    </submittedName>
</protein>
<dbReference type="Proteomes" id="UP001151760">
    <property type="component" value="Unassembled WGS sequence"/>
</dbReference>
<keyword evidence="2" id="KW-1185">Reference proteome</keyword>